<reference evidence="3" key="1">
    <citation type="submission" date="2021-09" db="EMBL/GenBank/DDBJ databases">
        <authorList>
            <person name="Wu T."/>
            <person name="Guo S.Z."/>
        </authorList>
    </citation>
    <scope>NUCLEOTIDE SEQUENCE</scope>
    <source>
        <strain evidence="3">RSS-23</strain>
    </source>
</reference>
<dbReference type="Gene3D" id="3.90.190.10">
    <property type="entry name" value="Protein tyrosine phosphatase superfamily"/>
    <property type="match status" value="1"/>
</dbReference>
<protein>
    <recommendedName>
        <fullName evidence="2">Beta-lactamase hydrolase-like protein phosphatase-like domain-containing protein</fullName>
    </recommendedName>
</protein>
<feature type="signal peptide" evidence="1">
    <location>
        <begin position="1"/>
        <end position="23"/>
    </location>
</feature>
<dbReference type="RefSeq" id="WP_223629161.1">
    <property type="nucleotide sequence ID" value="NZ_JAIQDJ010000004.1"/>
</dbReference>
<gene>
    <name evidence="3" type="ORF">K7B09_09130</name>
</gene>
<proteinExistence type="predicted"/>
<name>A0ABS7TF41_9GAMM</name>
<comment type="caution">
    <text evidence="3">The sequence shown here is derived from an EMBL/GenBank/DDBJ whole genome shotgun (WGS) entry which is preliminary data.</text>
</comment>
<feature type="chain" id="PRO_5047134293" description="Beta-lactamase hydrolase-like protein phosphatase-like domain-containing protein" evidence="1">
    <location>
        <begin position="24"/>
        <end position="173"/>
    </location>
</feature>
<dbReference type="Proteomes" id="UP001430290">
    <property type="component" value="Unassembled WGS sequence"/>
</dbReference>
<evidence type="ECO:0000313" key="3">
    <source>
        <dbReference type="EMBL" id="MBZ4186485.1"/>
    </source>
</evidence>
<sequence length="173" mass="17754">MNTLHRIACGTALAALVSGCAHAPMTTTIGTQTPLMQPLPGLFTAGQPAANDWVLIKADGIRTVINLRAAGELKDRNEAAEVKAAGLHYLEIPVPGGEGINLANARLLHVALAPRHGGGVLVHCASGNRAGALLALEQKDFDGASAQSALELGRKAGVTHIEPVLKKALGIGE</sequence>
<dbReference type="Pfam" id="PF04273">
    <property type="entry name" value="BLH_phosphatase"/>
    <property type="match status" value="1"/>
</dbReference>
<keyword evidence="4" id="KW-1185">Reference proteome</keyword>
<dbReference type="PROSITE" id="PS51257">
    <property type="entry name" value="PROKAR_LIPOPROTEIN"/>
    <property type="match status" value="1"/>
</dbReference>
<dbReference type="InterPro" id="IPR029021">
    <property type="entry name" value="Prot-tyrosine_phosphatase-like"/>
</dbReference>
<evidence type="ECO:0000256" key="1">
    <source>
        <dbReference type="SAM" id="SignalP"/>
    </source>
</evidence>
<evidence type="ECO:0000259" key="2">
    <source>
        <dbReference type="Pfam" id="PF04273"/>
    </source>
</evidence>
<dbReference type="EMBL" id="JAIQDJ010000004">
    <property type="protein sequence ID" value="MBZ4186485.1"/>
    <property type="molecule type" value="Genomic_DNA"/>
</dbReference>
<organism evidence="3 4">
    <name type="scientific">Thermomonas beijingensis</name>
    <dbReference type="NCBI Taxonomy" id="2872701"/>
    <lineage>
        <taxon>Bacteria</taxon>
        <taxon>Pseudomonadati</taxon>
        <taxon>Pseudomonadota</taxon>
        <taxon>Gammaproteobacteria</taxon>
        <taxon>Lysobacterales</taxon>
        <taxon>Lysobacteraceae</taxon>
        <taxon>Thermomonas</taxon>
    </lineage>
</organism>
<accession>A0ABS7TF41</accession>
<dbReference type="SUPFAM" id="SSF52799">
    <property type="entry name" value="(Phosphotyrosine protein) phosphatases II"/>
    <property type="match status" value="1"/>
</dbReference>
<evidence type="ECO:0000313" key="4">
    <source>
        <dbReference type="Proteomes" id="UP001430290"/>
    </source>
</evidence>
<dbReference type="InterPro" id="IPR005939">
    <property type="entry name" value="BLH_phosphatase-like"/>
</dbReference>
<keyword evidence="1" id="KW-0732">Signal</keyword>
<feature type="domain" description="Beta-lactamase hydrolase-like protein phosphatase-like" evidence="2">
    <location>
        <begin position="45"/>
        <end position="138"/>
    </location>
</feature>